<keyword evidence="3" id="KW-1185">Reference proteome</keyword>
<dbReference type="InterPro" id="IPR006626">
    <property type="entry name" value="PbH1"/>
</dbReference>
<dbReference type="Proteomes" id="UP001216907">
    <property type="component" value="Unassembled WGS sequence"/>
</dbReference>
<comment type="caution">
    <text evidence="2">The sequence shown here is derived from an EMBL/GenBank/DDBJ whole genome shotgun (WGS) entry which is preliminary data.</text>
</comment>
<feature type="domain" description="Right handed beta helix" evidence="1">
    <location>
        <begin position="390"/>
        <end position="567"/>
    </location>
</feature>
<accession>A0ABT6F6P0</accession>
<dbReference type="PANTHER" id="PTHR39431:SF1">
    <property type="entry name" value="FRPA_C-RELATED PROTEIN"/>
    <property type="match status" value="1"/>
</dbReference>
<dbReference type="SMART" id="SM00710">
    <property type="entry name" value="PbH1"/>
    <property type="match status" value="5"/>
</dbReference>
<dbReference type="PANTHER" id="PTHR39431">
    <property type="entry name" value="FRPA/C-RELATED PROTEIN"/>
    <property type="match status" value="1"/>
</dbReference>
<dbReference type="InterPro" id="IPR012334">
    <property type="entry name" value="Pectin_lyas_fold"/>
</dbReference>
<dbReference type="EMBL" id="JARRAG010000001">
    <property type="protein sequence ID" value="MDG3003079.1"/>
    <property type="molecule type" value="Genomic_DNA"/>
</dbReference>
<dbReference type="InterPro" id="IPR011050">
    <property type="entry name" value="Pectin_lyase_fold/virulence"/>
</dbReference>
<evidence type="ECO:0000313" key="2">
    <source>
        <dbReference type="EMBL" id="MDG3003079.1"/>
    </source>
</evidence>
<proteinExistence type="predicted"/>
<dbReference type="RefSeq" id="WP_277859436.1">
    <property type="nucleotide sequence ID" value="NZ_JARRAG010000001.1"/>
</dbReference>
<reference evidence="2 3" key="1">
    <citation type="submission" date="2023-03" db="EMBL/GenBank/DDBJ databases">
        <title>Paludisphaera mucosa sp. nov. a novel planctomycete from northern fen.</title>
        <authorList>
            <person name="Ivanova A."/>
        </authorList>
    </citation>
    <scope>NUCLEOTIDE SEQUENCE [LARGE SCALE GENOMIC DNA]</scope>
    <source>
        <strain evidence="2 3">Pla2</strain>
    </source>
</reference>
<gene>
    <name evidence="2" type="ORF">PZE19_04810</name>
</gene>
<dbReference type="InterPro" id="IPR039448">
    <property type="entry name" value="Beta_helix"/>
</dbReference>
<dbReference type="Pfam" id="PF13229">
    <property type="entry name" value="Beta_helix"/>
    <property type="match status" value="1"/>
</dbReference>
<organism evidence="2 3">
    <name type="scientific">Paludisphaera mucosa</name>
    <dbReference type="NCBI Taxonomy" id="3030827"/>
    <lineage>
        <taxon>Bacteria</taxon>
        <taxon>Pseudomonadati</taxon>
        <taxon>Planctomycetota</taxon>
        <taxon>Planctomycetia</taxon>
        <taxon>Isosphaerales</taxon>
        <taxon>Isosphaeraceae</taxon>
        <taxon>Paludisphaera</taxon>
    </lineage>
</organism>
<name>A0ABT6F6P0_9BACT</name>
<dbReference type="InterPro" id="IPR028994">
    <property type="entry name" value="Integrin_alpha_N"/>
</dbReference>
<evidence type="ECO:0000259" key="1">
    <source>
        <dbReference type="Pfam" id="PF13229"/>
    </source>
</evidence>
<sequence>MSGLTPGLGVAYPSNGAMVNYIDNTITGRTDITRAFGVDTDIPVFGDFAGTTLSNIGVYRPSTGTWFLDLTNGGTATIALQFGGPQWKPITGDVDGNGTTDLGLYNPSDGTWLFCTNLSGQASRSFVYGGSAGDVPVMADFNHDGTDDPVIYNSGQWLVDTNADHVPDQTYHFGSFAPGATPLAFDLYGNHDPGLAVVAPQPNGQLMWYINPNRDGVTVGQYAYGANGSIPFSGNFSTANSLFVNPSTGRDASGAGAYGSPYRTIAAAVAASSPGTTIRLMSGAYTENVQLVSKSNLKFVGTGMQSSVIYPPRGDGFFLLNSDNISFDDMWFAAAGTDGRGLVLLGSSANTGLIRTNLTKWIGVLAGSQNGRSSSINALFSRFDGVQTGSGVYLDNGANGVFTACTVLDNGYAPDFRADGGGIIVGGSSTAKIYGTVLMRNRHSGVIANTTARVEMYNSYSAQNILGCGAIFFNASTAILVGNTFANNGVTFGAVPGLNGVEFAYDFTGYASVVGNNFIGNTASGIYLGSAPNLVRIAGNVFAGNWSGVTMFADQPRAINVQIVGNYFVTPPDFTEATFGIAGIGSRINAQIGGSGGDGNLFDGFRDYLFVNPSHSGGAPVQNLGCPNFVVQGNVFRRKGVLIDVSRAVTPC</sequence>
<dbReference type="SUPFAM" id="SSF69318">
    <property type="entry name" value="Integrin alpha N-terminal domain"/>
    <property type="match status" value="1"/>
</dbReference>
<evidence type="ECO:0000313" key="3">
    <source>
        <dbReference type="Proteomes" id="UP001216907"/>
    </source>
</evidence>
<dbReference type="Gene3D" id="2.160.20.10">
    <property type="entry name" value="Single-stranded right-handed beta-helix, Pectin lyase-like"/>
    <property type="match status" value="1"/>
</dbReference>
<dbReference type="SUPFAM" id="SSF51126">
    <property type="entry name" value="Pectin lyase-like"/>
    <property type="match status" value="1"/>
</dbReference>
<protein>
    <submittedName>
        <fullName evidence="2">Right-handed parallel beta-helix repeat-containing protein</fullName>
    </submittedName>
</protein>